<dbReference type="Proteomes" id="UP000782610">
    <property type="component" value="Unassembled WGS sequence"/>
</dbReference>
<dbReference type="PANTHER" id="PTHR43283:SF3">
    <property type="entry name" value="BETA-LACTAMASE FAMILY PROTEIN (AFU_ORTHOLOGUE AFUA_5G07500)"/>
    <property type="match status" value="1"/>
</dbReference>
<dbReference type="Pfam" id="PF00144">
    <property type="entry name" value="Beta-lactamase"/>
    <property type="match status" value="1"/>
</dbReference>
<organism evidence="2 3">
    <name type="scientific">Devosia nanyangense</name>
    <dbReference type="NCBI Taxonomy" id="1228055"/>
    <lineage>
        <taxon>Bacteria</taxon>
        <taxon>Pseudomonadati</taxon>
        <taxon>Pseudomonadota</taxon>
        <taxon>Alphaproteobacteria</taxon>
        <taxon>Hyphomicrobiales</taxon>
        <taxon>Devosiaceae</taxon>
        <taxon>Devosia</taxon>
    </lineage>
</organism>
<evidence type="ECO:0000313" key="3">
    <source>
        <dbReference type="Proteomes" id="UP000782610"/>
    </source>
</evidence>
<dbReference type="AlphaFoldDB" id="A0A933L523"/>
<dbReference type="SUPFAM" id="SSF56601">
    <property type="entry name" value="beta-lactamase/transpeptidase-like"/>
    <property type="match status" value="1"/>
</dbReference>
<sequence length="361" mass="38760">MGLKERVDAAIDAALGERVVGCVVLINEGGRPVYVRAAGYADREAGRTVRENSIFRLASVTKPIVATTALRMIDLGLLRLDDPVTKYLPWFTPRAPDGTSPDILIRHLLTHTSGLTYDRPPDVSSGADPGPLIPLEENLKRYVRQPLAFAPGTAWHYGMSIDVLGGVLAAINRSDLEGAVAKYVTGPLGMTHTHFGVSEGPRLAVPYGDGKPTPFRMAEPQAMPNDDGSFDHYSPKRIFQHDAPQSGGSGMAGPAGDLMKMLEAVRGDFLAPATRDAALANQIADLPRDDAGQRFGYLGAVIADPKVSGWPAAGMVQWGGIWGNSWILDPVRNICVVAYTNTMREGCNGPFRAEIRDAVYG</sequence>
<reference evidence="2" key="1">
    <citation type="submission" date="2020-07" db="EMBL/GenBank/DDBJ databases">
        <title>Huge and variable diversity of episymbiotic CPR bacteria and DPANN archaea in groundwater ecosystems.</title>
        <authorList>
            <person name="He C.Y."/>
            <person name="Keren R."/>
            <person name="Whittaker M."/>
            <person name="Farag I.F."/>
            <person name="Doudna J."/>
            <person name="Cate J.H.D."/>
            <person name="Banfield J.F."/>
        </authorList>
    </citation>
    <scope>NUCLEOTIDE SEQUENCE</scope>
    <source>
        <strain evidence="2">NC_groundwater_1586_Pr3_B-0.1um_66_15</strain>
    </source>
</reference>
<gene>
    <name evidence="2" type="ORF">HY834_15640</name>
</gene>
<dbReference type="InterPro" id="IPR050789">
    <property type="entry name" value="Diverse_Enzym_Activities"/>
</dbReference>
<evidence type="ECO:0000259" key="1">
    <source>
        <dbReference type="Pfam" id="PF00144"/>
    </source>
</evidence>
<feature type="domain" description="Beta-lactamase-related" evidence="1">
    <location>
        <begin position="8"/>
        <end position="345"/>
    </location>
</feature>
<proteinExistence type="predicted"/>
<comment type="caution">
    <text evidence="2">The sequence shown here is derived from an EMBL/GenBank/DDBJ whole genome shotgun (WGS) entry which is preliminary data.</text>
</comment>
<dbReference type="Gene3D" id="3.40.710.10">
    <property type="entry name" value="DD-peptidase/beta-lactamase superfamily"/>
    <property type="match status" value="1"/>
</dbReference>
<accession>A0A933L523</accession>
<dbReference type="EMBL" id="JACRAF010000047">
    <property type="protein sequence ID" value="MBI4923175.1"/>
    <property type="molecule type" value="Genomic_DNA"/>
</dbReference>
<name>A0A933L523_9HYPH</name>
<protein>
    <submittedName>
        <fullName evidence="2">Beta-lactamase family protein</fullName>
    </submittedName>
</protein>
<dbReference type="PANTHER" id="PTHR43283">
    <property type="entry name" value="BETA-LACTAMASE-RELATED"/>
    <property type="match status" value="1"/>
</dbReference>
<evidence type="ECO:0000313" key="2">
    <source>
        <dbReference type="EMBL" id="MBI4923175.1"/>
    </source>
</evidence>
<dbReference type="InterPro" id="IPR001466">
    <property type="entry name" value="Beta-lactam-related"/>
</dbReference>
<dbReference type="InterPro" id="IPR012338">
    <property type="entry name" value="Beta-lactam/transpept-like"/>
</dbReference>